<name>A0A9W6PAZ0_9ACTN</name>
<reference evidence="3" key="1">
    <citation type="submission" date="2023-02" db="EMBL/GenBank/DDBJ databases">
        <title>Nocardiopsis ansamitocini NBRC 112285.</title>
        <authorList>
            <person name="Ichikawa N."/>
            <person name="Sato H."/>
            <person name="Tonouchi N."/>
        </authorList>
    </citation>
    <scope>NUCLEOTIDE SEQUENCE</scope>
    <source>
        <strain evidence="3">NBRC 112285</strain>
    </source>
</reference>
<gene>
    <name evidence="3" type="ORF">Nans01_47060</name>
</gene>
<dbReference type="EMBL" id="BSQG01000014">
    <property type="protein sequence ID" value="GLU50355.1"/>
    <property type="molecule type" value="Genomic_DNA"/>
</dbReference>
<keyword evidence="1" id="KW-1133">Transmembrane helix</keyword>
<evidence type="ECO:0000313" key="4">
    <source>
        <dbReference type="Proteomes" id="UP001165092"/>
    </source>
</evidence>
<keyword evidence="1" id="KW-0812">Transmembrane</keyword>
<organism evidence="3 4">
    <name type="scientific">Nocardiopsis ansamitocini</name>
    <dbReference type="NCBI Taxonomy" id="1670832"/>
    <lineage>
        <taxon>Bacteria</taxon>
        <taxon>Bacillati</taxon>
        <taxon>Actinomycetota</taxon>
        <taxon>Actinomycetes</taxon>
        <taxon>Streptosporangiales</taxon>
        <taxon>Nocardiopsidaceae</taxon>
        <taxon>Nocardiopsis</taxon>
    </lineage>
</organism>
<comment type="caution">
    <text evidence="3">The sequence shown here is derived from an EMBL/GenBank/DDBJ whole genome shotgun (WGS) entry which is preliminary data.</text>
</comment>
<feature type="transmembrane region" description="Helical" evidence="1">
    <location>
        <begin position="6"/>
        <end position="25"/>
    </location>
</feature>
<feature type="domain" description="DUF3592" evidence="2">
    <location>
        <begin position="37"/>
        <end position="98"/>
    </location>
</feature>
<keyword evidence="4" id="KW-1185">Reference proteome</keyword>
<accession>A0A9W6PAZ0</accession>
<dbReference type="RefSeq" id="WP_285761892.1">
    <property type="nucleotide sequence ID" value="NZ_BSQG01000014.1"/>
</dbReference>
<evidence type="ECO:0000259" key="2">
    <source>
        <dbReference type="Pfam" id="PF12158"/>
    </source>
</evidence>
<dbReference type="InterPro" id="IPR021994">
    <property type="entry name" value="DUF3592"/>
</dbReference>
<protein>
    <recommendedName>
        <fullName evidence="2">DUF3592 domain-containing protein</fullName>
    </recommendedName>
</protein>
<feature type="transmembrane region" description="Helical" evidence="1">
    <location>
        <begin position="111"/>
        <end position="130"/>
    </location>
</feature>
<dbReference type="AlphaFoldDB" id="A0A9W6PAZ0"/>
<evidence type="ECO:0000256" key="1">
    <source>
        <dbReference type="SAM" id="Phobius"/>
    </source>
</evidence>
<dbReference type="Proteomes" id="UP001165092">
    <property type="component" value="Unassembled WGS sequence"/>
</dbReference>
<evidence type="ECO:0000313" key="3">
    <source>
        <dbReference type="EMBL" id="GLU50355.1"/>
    </source>
</evidence>
<dbReference type="Pfam" id="PF12158">
    <property type="entry name" value="DUF3592"/>
    <property type="match status" value="1"/>
</dbReference>
<keyword evidence="1" id="KW-0472">Membrane</keyword>
<sequence length="131" mass="14373">MDLLYPLLPIGIGLAAMAWLLRDIVGARLLRSRGEHTEARVVGYQETSGTSRMIVRFHTESGEEVLTTHDNTSWAAARYGDLVTVCYNPDHPEKARVVAAPWLSAWPRGMFMGLASGLVIIGAALGFFAWT</sequence>
<proteinExistence type="predicted"/>